<feature type="domain" description="O-GlcNAc transferase C-terminal" evidence="9">
    <location>
        <begin position="3186"/>
        <end position="3339"/>
    </location>
</feature>
<feature type="repeat" description="TPR" evidence="8">
    <location>
        <begin position="287"/>
        <end position="320"/>
    </location>
</feature>
<evidence type="ECO:0000313" key="10">
    <source>
        <dbReference type="EMBL" id="ABL65856.1"/>
    </source>
</evidence>
<feature type="repeat" description="TPR" evidence="8">
    <location>
        <begin position="3039"/>
        <end position="3072"/>
    </location>
</feature>
<dbReference type="PROSITE" id="PS50005">
    <property type="entry name" value="TPR"/>
    <property type="match status" value="27"/>
</dbReference>
<feature type="domain" description="O-GlcNAc transferase C-terminal" evidence="9">
    <location>
        <begin position="1079"/>
        <end position="1232"/>
    </location>
</feature>
<keyword evidence="6" id="KW-0677">Repeat</keyword>
<feature type="repeat" description="TPR" evidence="8">
    <location>
        <begin position="1646"/>
        <end position="1679"/>
    </location>
</feature>
<feature type="domain" description="O-GlcNAc transferase C-terminal" evidence="9">
    <location>
        <begin position="1989"/>
        <end position="2175"/>
    </location>
</feature>
<dbReference type="Pfam" id="PF13414">
    <property type="entry name" value="TPR_11"/>
    <property type="match status" value="5"/>
</dbReference>
<dbReference type="KEGG" id="cph:Cpha266_1840"/>
<evidence type="ECO:0000259" key="9">
    <source>
        <dbReference type="Pfam" id="PF13844"/>
    </source>
</evidence>
<keyword evidence="7 8" id="KW-0802">TPR repeat</keyword>
<dbReference type="InterPro" id="IPR011990">
    <property type="entry name" value="TPR-like_helical_dom_sf"/>
</dbReference>
<dbReference type="CAZy" id="GT41">
    <property type="family name" value="Glycosyltransferase Family 41"/>
</dbReference>
<feature type="repeat" description="TPR" evidence="8">
    <location>
        <begin position="185"/>
        <end position="218"/>
    </location>
</feature>
<feature type="repeat" description="TPR" evidence="8">
    <location>
        <begin position="151"/>
        <end position="184"/>
    </location>
</feature>
<feature type="repeat" description="TPR" evidence="8">
    <location>
        <begin position="2394"/>
        <end position="2427"/>
    </location>
</feature>
<feature type="repeat" description="TPR" evidence="8">
    <location>
        <begin position="1715"/>
        <end position="1748"/>
    </location>
</feature>
<dbReference type="PANTHER" id="PTHR44366">
    <property type="entry name" value="UDP-N-ACETYLGLUCOSAMINE--PEPTIDE N-ACETYLGLUCOSAMINYLTRANSFERASE 110 KDA SUBUNIT"/>
    <property type="match status" value="1"/>
</dbReference>
<keyword evidence="5" id="KW-0808">Transferase</keyword>
<feature type="domain" description="O-GlcNAc transferase C-terminal" evidence="9">
    <location>
        <begin position="1241"/>
        <end position="1427"/>
    </location>
</feature>
<feature type="domain" description="O-GlcNAc transferase C-terminal" evidence="9">
    <location>
        <begin position="1827"/>
        <end position="1981"/>
    </location>
</feature>
<reference evidence="10 11" key="1">
    <citation type="submission" date="2006-12" db="EMBL/GenBank/DDBJ databases">
        <title>Complete sequence of Chlorobium phaeobacteroides DSM 266.</title>
        <authorList>
            <consortium name="US DOE Joint Genome Institute"/>
            <person name="Copeland A."/>
            <person name="Lucas S."/>
            <person name="Lapidus A."/>
            <person name="Barry K."/>
            <person name="Detter J.C."/>
            <person name="Glavina del Rio T."/>
            <person name="Hammon N."/>
            <person name="Israni S."/>
            <person name="Pitluck S."/>
            <person name="Goltsman E."/>
            <person name="Schmutz J."/>
            <person name="Larimer F."/>
            <person name="Land M."/>
            <person name="Hauser L."/>
            <person name="Mikhailova N."/>
            <person name="Li T."/>
            <person name="Overmann J."/>
            <person name="Bryant D.A."/>
            <person name="Richardson P."/>
        </authorList>
    </citation>
    <scope>NUCLEOTIDE SEQUENCE [LARGE SCALE GENOMIC DNA]</scope>
    <source>
        <strain evidence="10 11">DSM 266</strain>
    </source>
</reference>
<keyword evidence="4" id="KW-0328">Glycosyltransferase</keyword>
<feature type="domain" description="O-GlcNAc transferase C-terminal" evidence="9">
    <location>
        <begin position="562"/>
        <end position="748"/>
    </location>
</feature>
<feature type="repeat" description="TPR" evidence="8">
    <location>
        <begin position="1578"/>
        <end position="1611"/>
    </location>
</feature>
<feature type="repeat" description="TPR" evidence="8">
    <location>
        <begin position="1681"/>
        <end position="1714"/>
    </location>
</feature>
<feature type="repeat" description="TPR" evidence="8">
    <location>
        <begin position="2360"/>
        <end position="2393"/>
    </location>
</feature>
<feature type="repeat" description="TPR" evidence="8">
    <location>
        <begin position="1544"/>
        <end position="1577"/>
    </location>
</feature>
<dbReference type="Pfam" id="PF13181">
    <property type="entry name" value="TPR_8"/>
    <property type="match status" value="3"/>
</dbReference>
<feature type="domain" description="O-GlcNAc transferase C-terminal" evidence="9">
    <location>
        <begin position="3347"/>
        <end position="3533"/>
    </location>
</feature>
<feature type="repeat" description="TPR" evidence="8">
    <location>
        <begin position="253"/>
        <end position="286"/>
    </location>
</feature>
<dbReference type="InterPro" id="IPR019734">
    <property type="entry name" value="TPR_rpt"/>
</dbReference>
<feature type="repeat" description="TPR" evidence="8">
    <location>
        <begin position="2292"/>
        <end position="2325"/>
    </location>
</feature>
<dbReference type="EMBL" id="CP000492">
    <property type="protein sequence ID" value="ABL65856.1"/>
    <property type="molecule type" value="Genomic_DNA"/>
</dbReference>
<feature type="repeat" description="TPR" evidence="8">
    <location>
        <begin position="2937"/>
        <end position="2970"/>
    </location>
</feature>
<dbReference type="EC" id="2.4.1.255" evidence="3"/>
<dbReference type="Pfam" id="PF13432">
    <property type="entry name" value="TPR_16"/>
    <property type="match status" value="1"/>
</dbReference>
<dbReference type="GO" id="GO:0006493">
    <property type="term" value="P:protein O-linked glycosylation"/>
    <property type="evidence" value="ECO:0007669"/>
    <property type="project" value="InterPro"/>
</dbReference>
<feature type="repeat" description="TPR" evidence="8">
    <location>
        <begin position="219"/>
        <end position="252"/>
    </location>
</feature>
<dbReference type="InterPro" id="IPR037919">
    <property type="entry name" value="OGT"/>
</dbReference>
<dbReference type="Pfam" id="PF14559">
    <property type="entry name" value="TPR_19"/>
    <property type="match status" value="1"/>
</dbReference>
<dbReference type="SUPFAM" id="SSF48439">
    <property type="entry name" value="Protein prenylyltransferase"/>
    <property type="match status" value="1"/>
</dbReference>
<dbReference type="Pfam" id="PF00515">
    <property type="entry name" value="TPR_1"/>
    <property type="match status" value="8"/>
</dbReference>
<evidence type="ECO:0000256" key="2">
    <source>
        <dbReference type="ARBA" id="ARBA00005386"/>
    </source>
</evidence>
<dbReference type="PROSITE" id="PS50293">
    <property type="entry name" value="TPR_REGION"/>
    <property type="match status" value="21"/>
</dbReference>
<proteinExistence type="inferred from homology"/>
<dbReference type="SUPFAM" id="SSF48452">
    <property type="entry name" value="TPR-like"/>
    <property type="match status" value="4"/>
</dbReference>
<feature type="repeat" description="TPR" evidence="8">
    <location>
        <begin position="3073"/>
        <end position="3106"/>
    </location>
</feature>
<feature type="domain" description="O-GlcNAc transferase C-terminal" evidence="9">
    <location>
        <begin position="2506"/>
        <end position="2660"/>
    </location>
</feature>
<keyword evidence="11" id="KW-1185">Reference proteome</keyword>
<name>A1BHH9_CHLPD</name>
<feature type="repeat" description="TPR" evidence="8">
    <location>
        <begin position="117"/>
        <end position="150"/>
    </location>
</feature>
<evidence type="ECO:0000256" key="8">
    <source>
        <dbReference type="PROSITE-ProRule" id="PRU00339"/>
    </source>
</evidence>
<dbReference type="GO" id="GO:0097363">
    <property type="term" value="F:protein O-acetylglucosaminyltransferase activity"/>
    <property type="evidence" value="ECO:0007669"/>
    <property type="project" value="UniProtKB-EC"/>
</dbReference>
<dbReference type="HOGENOM" id="CLU_224687_0_0_10"/>
<sequence>MLIDNHELAGSTNEESVKLQRALKFHQEGRLDEAEALYREILSSSPEHFDALQLSATIAAQRHEFEKAVTLFDQVIHINPVHPGSLNNRGNALKALQRYEEALESYEKAIAIKPDYADAYSNRSVVLKELMRYEEALASYEKAIAINPDFAEAYYNRAVIFYDSDRYEEALASYDRAIVLKPDYVEAYANRGNVYLKLKRYEDALGSYKKAIALKLECDEAYYNMGNALLELQRYEEALASYEKAIALKVDYFEAYSNRGVVLLVLRRYEDALVSYEKAIALKPHHAEAYANQCLVLHEMERYEDALVSCEKALSLKPDYDFLSGWYLYTRMRICDWTAYDDQIHQLEKKIACHEKATLPFPVLAIKESLSLQQEASRIYAQEKFPADQTLSPIPKRSRRDTIRIGYFSADYHDHATAYLMAELFEQHDRSKFDLVAFSFGPDANDEMRKRVAASFERFLDVRSKTDREIAELSREMEIDIAIDLKGFTRNSRPGIFALRAAPVQVSYLGYPGTMGAEYIDYLIADEVLIPEKSRQYYTEKIVCLPGCYQVNDTKRRIADRVFTRAECGLPESGFVFCCFNNNYKITPATFDGWMRILGQVPGSVLWLFEDNPAVTGNLGREAATRGIAGDRLVFAKRMPLPEHLARHRLGDLFLDTLPCNAHTTASDALWAGLPVLTCMGESFASRVAASVLTAIGLPELITTTQEEYEALAIELALDPEKMRATREKLARNRLTTRLFDTQLFTRNIEAAFEAMYERYQEGLPPDHLVVSLSPLSSMERSVALPSQMEGLSTKEESLKLQRALKLHQEGRLDEAELFCTEILRFKPGYFEVLQLSATIALQRKASEKAVALFDQALAIKPDHARSLNNRGIALQELKCYEEALGSYEKAIAINPEYAMAYSNRGNTLQELKRYEDAVESYDRAIALNPYSATAYSNRGVALLKLVRYEDALESHDRAIVLKPDYADAYYNRSVVLEILMRYEEAIASYEKALLLKPDGCFWYGMYLHTKMKICDWSVFDHQVHQLEKKIVRHEKGVSPFPFLAIKDSLSQQQDVACVFAEKKYSVQEALSPIPKRPRRDTIRIGYYSADFCNHPVSFLTAELFEMHDRGRFELYAFSFGQDTGDEMRRRLEVAFDHFHDVRNHSDKDIALLARSLEIDIAIDLGGYTTGSRTGIFALRAAPVQVSYIGYLGTMGAGYIDYLIADEVLIPEGSRKHYTEKIAYLSSYQVNDTKRRIADRVFTRAECGLPESGFVFCCFNNTYKITPATFDGWMRILGQVPGSVLWLFEENAKAAENLRREAASRGVDAGRLIFGKRLPVAEYLARYRVADLFLDTLPYNAGTTASDALWAGLPVLTLRGESFASRMAASLLTAIGLPELITSGQEEYEARAIELALDPEKMRATREKLTRNRLTTRLFDTRLFTRNIEAAFEAMYERYQEGLPPDHLVVSLSPLSTVERSVSRPSHAAGRSTKEESVKLQRALKLHQEGRLDEAEALYREILSFSPEHFDALQLSATIAAQRHDSEKALVLFDQALAIKPDHARSLNNRGIALQELKRYDEALESYERAIAVKPDFIEPYSNRGNTLQELKRYEEALACYDSAIALKPENEQFYYHRAVVLHNMKRYEEALLNYDHVLALKPDCAEAYSNRGNILTGLKRYEEALASYDQVIALKPDNNLVAYSNRGVVLLELGRYRDAFLSFENTIEQNSDSADAYCHRGLALRKLKRYEEAIGSYEKALTLKPDYDFLSGLCLYTRMRICDWNAFDEQVRQIKKKIERHEKTSPPLVVLSIKDSLSLQQEAARIYAGEIFPANQTLPLIPKRSRRDTIRIGYFSADFCNHPVSILTAELFEMHDRARFELYAFSCGSDTGDEMRRRLEVAFDHFHDVRNHSDKDIALLARSLEIDIAIDLGGYTTGSRTGIFALRAAPLQVSYIGYLGTMGAGYIDYLIADEVLIPEGSRKHYTEKIVYLSSYQVNDTKRRIAERVFTRAECGLPESGFVFCCFNNTYKITPATFDGWMRILGQVPGSVLWLYEENAKAAENLRREAASRGVDAGRLIFGKRLPVAEYLARYRVADLFLDTLPYNAGTTASDALWAGLPVLTLRGESFASRMAASLLTAIGLPELITSGQEEYESLAIELALDSERLRATREKLARNRLTTSLFDTGRFTRNIEAAYRAMYERYQEGLPPDHLVVSLSPLSTVERSVSRPSHAAGRSTKEESVKLQRALKLHQEGRLDEAEVIYQEILSIQPLHIEALQFLASMATRRKKYTDAVSLFERALEIDPDHPVSWCTLGIALHELGRYEEALASYEKAIVLYPGFVEVYSNRGNTFLILKRYQEALSSYEKALAINPEYTRAYFNRGSALLELKRYEEALADYDKVTALKPDYIVAYINCAVVLQELKRYREAIGSYEKALALKPEYNFLRGLYLYTRMRICDWSAFEDQVNQIKRKIECQKKVIVPFSLLAVKDSLFLQQEAARIYAGEIFPANQTLPLIPKRSRRDTIRIGYYSADFCNHPVSFLTAELFEMHDRGRFELYAFSCGSDTGDEMRRRLEVAFDHFHDVRNHSDKDIALLARSLEIDIAIDLGGYTTGSRTGIFALRAAPLQVSYIGYLGTMGAGYIDYLIADEVLIPEGSRKHYTEKIVYLSSYQVNDTKRRIAERVFTRAECGLPESGFVFCCFNNNYKITPATFDGWMRILGQVEGSVLFLYTDNEAAASNLKKEAESRGVKRDRLIFGKRLPLAEHLARYRVADLFLDTNPYNAGTTASDALWAGLPVLTLRGESFASRMAASLLTAIGLPELITSGQEEYESLAIELALDPEKMRATREKLARNRLTTRLFDTGRFTRNIEAAFEAMYERYQEGLPPDHLVVSLSPLSSMERSVSRPSHAAGRSTNEESVKLQRALKLHQEGRLDEAEALYREILSSSPEHFDALRLSATIAAQRHDSEKALALFDQALAIKPDHARSLNNRGIALQELKRYEEALASYERAIVLKPDYADAYSNRGNTLMKMNQYKEALESYERAIALKPENADACFHQGNALQELKRYNESLASYEKAIALKSVNAEVYAHRGVVLQKLSRFEDAVLNYKQALLLKPDYDFLPGLCLHAIMHLCDWREFDDQVHQLEKKIERHEKAIFPFPFSAVKDSLFLQQEAARVYAGEIFPANQTLPPIPKRPRRDTIRIGYFSADFCHHPVSFLTAELFEMHDRGRFELYAFSFGQDTGDEMRRRLEVAFDHFHDVRNHSDKDIALLARSLEIDIAIDLGGFTMGSRTGIFALRAAPVQVSYIGYLGTMGAGYIDYLIADEVLIPEGSRKHYTEKIAYLSSYQVNDTKRRIADRVFTRAECGLPESGFVFCCFNNTYKITPATFDGWMRILGQVPGSVLWLFEENAKAAENLRREAASRGVDAGRLIFGKRLPVAEYLARYRVADLFLDTLPYNAGTTASDALWAGLPVLTLRGESFASRMAASLLTAIGLPELITSGQEEYESLAIELALDPEMMRVTREKLARNRLTTRLFDTGRFTRNIEAAFEAMYERYQEGLPPDHIFIMQAT</sequence>
<dbReference type="UniPathway" id="UPA00378"/>
<evidence type="ECO:0000256" key="7">
    <source>
        <dbReference type="ARBA" id="ARBA00022803"/>
    </source>
</evidence>
<feature type="repeat" description="TPR" evidence="8">
    <location>
        <begin position="967"/>
        <end position="1000"/>
    </location>
</feature>
<dbReference type="eggNOG" id="COG0457">
    <property type="taxonomic scope" value="Bacteria"/>
</dbReference>
<dbReference type="SUPFAM" id="SSF53756">
    <property type="entry name" value="UDP-Glycosyltransferase/glycogen phosphorylase"/>
    <property type="match status" value="1"/>
</dbReference>
<dbReference type="Gene3D" id="1.25.40.10">
    <property type="entry name" value="Tetratricopeptide repeat domain"/>
    <property type="match status" value="19"/>
</dbReference>
<dbReference type="Pfam" id="PF13844">
    <property type="entry name" value="Glyco_transf_41"/>
    <property type="match status" value="10"/>
</dbReference>
<dbReference type="SMART" id="SM00028">
    <property type="entry name" value="TPR"/>
    <property type="match status" value="35"/>
</dbReference>
<feature type="repeat" description="TPR" evidence="8">
    <location>
        <begin position="2971"/>
        <end position="3004"/>
    </location>
</feature>
<feature type="repeat" description="TPR" evidence="8">
    <location>
        <begin position="2326"/>
        <end position="2359"/>
    </location>
</feature>
<dbReference type="InterPro" id="IPR029489">
    <property type="entry name" value="OGT/SEC/SPY_C"/>
</dbReference>
<dbReference type="PANTHER" id="PTHR44366:SF1">
    <property type="entry name" value="UDP-N-ACETYLGLUCOSAMINE--PEPTIDE N-ACETYLGLUCOSAMINYLTRANSFERASE 110 KDA SUBUNIT"/>
    <property type="match status" value="1"/>
</dbReference>
<feature type="repeat" description="TPR" evidence="8">
    <location>
        <begin position="865"/>
        <end position="898"/>
    </location>
</feature>
<dbReference type="Pfam" id="PF13371">
    <property type="entry name" value="TPR_9"/>
    <property type="match status" value="1"/>
</dbReference>
<evidence type="ECO:0000256" key="1">
    <source>
        <dbReference type="ARBA" id="ARBA00004922"/>
    </source>
</evidence>
<organism evidence="10 11">
    <name type="scientific">Chlorobium phaeobacteroides (strain DSM 266 / SMG 266 / 2430)</name>
    <dbReference type="NCBI Taxonomy" id="290317"/>
    <lineage>
        <taxon>Bacteria</taxon>
        <taxon>Pseudomonadati</taxon>
        <taxon>Chlorobiota</taxon>
        <taxon>Chlorobiia</taxon>
        <taxon>Chlorobiales</taxon>
        <taxon>Chlorobiaceae</taxon>
        <taxon>Chlorobium/Pelodictyon group</taxon>
        <taxon>Chlorobium</taxon>
    </lineage>
</organism>
<comment type="similarity">
    <text evidence="2">Belongs to the glycosyltransferase 41 family. O-GlcNAc transferase subfamily.</text>
</comment>
<protein>
    <recommendedName>
        <fullName evidence="3">protein O-GlcNAc transferase</fullName>
        <ecNumber evidence="3">2.4.1.255</ecNumber>
    </recommendedName>
</protein>
<dbReference type="eggNOG" id="COG3914">
    <property type="taxonomic scope" value="Bacteria"/>
</dbReference>
<feature type="repeat" description="TPR" evidence="8">
    <location>
        <begin position="83"/>
        <end position="116"/>
    </location>
</feature>
<dbReference type="Gene3D" id="3.40.50.2000">
    <property type="entry name" value="Glycogen Phosphorylase B"/>
    <property type="match status" value="5"/>
</dbReference>
<dbReference type="STRING" id="290317.Cpha266_1840"/>
<accession>A1BHH9</accession>
<evidence type="ECO:0000256" key="3">
    <source>
        <dbReference type="ARBA" id="ARBA00011970"/>
    </source>
</evidence>
<dbReference type="Pfam" id="PF13424">
    <property type="entry name" value="TPR_12"/>
    <property type="match status" value="1"/>
</dbReference>
<dbReference type="Gene3D" id="3.40.50.11380">
    <property type="match status" value="5"/>
</dbReference>
<gene>
    <name evidence="10" type="ordered locus">Cpha266_1840</name>
</gene>
<feature type="repeat" description="TPR" evidence="8">
    <location>
        <begin position="1612"/>
        <end position="1645"/>
    </location>
</feature>
<feature type="repeat" description="TPR" evidence="8">
    <location>
        <begin position="899"/>
        <end position="932"/>
    </location>
</feature>
<evidence type="ECO:0000313" key="11">
    <source>
        <dbReference type="Proteomes" id="UP000008701"/>
    </source>
</evidence>
<feature type="repeat" description="TPR" evidence="8">
    <location>
        <begin position="933"/>
        <end position="966"/>
    </location>
</feature>
<feature type="domain" description="O-GlcNAc transferase C-terminal" evidence="9">
    <location>
        <begin position="398"/>
        <end position="556"/>
    </location>
</feature>
<dbReference type="RefSeq" id="WP_011745663.1">
    <property type="nucleotide sequence ID" value="NC_008639.1"/>
</dbReference>
<feature type="repeat" description="TPR" evidence="8">
    <location>
        <begin position="2258"/>
        <end position="2291"/>
    </location>
</feature>
<comment type="pathway">
    <text evidence="1">Protein modification; protein glycosylation.</text>
</comment>
<feature type="repeat" description="TPR" evidence="8">
    <location>
        <begin position="3005"/>
        <end position="3038"/>
    </location>
</feature>
<dbReference type="Proteomes" id="UP000008701">
    <property type="component" value="Chromosome"/>
</dbReference>
<evidence type="ECO:0000256" key="5">
    <source>
        <dbReference type="ARBA" id="ARBA00022679"/>
    </source>
</evidence>
<feature type="domain" description="O-GlcNAc transferase C-terminal" evidence="9">
    <location>
        <begin position="2668"/>
        <end position="2854"/>
    </location>
</feature>
<evidence type="ECO:0000256" key="4">
    <source>
        <dbReference type="ARBA" id="ARBA00022676"/>
    </source>
</evidence>
<evidence type="ECO:0000256" key="6">
    <source>
        <dbReference type="ARBA" id="ARBA00022737"/>
    </source>
</evidence>